<feature type="compositionally biased region" description="Basic residues" evidence="1">
    <location>
        <begin position="15"/>
        <end position="50"/>
    </location>
</feature>
<dbReference type="Gene3D" id="3.90.320.10">
    <property type="match status" value="1"/>
</dbReference>
<accession>A0A9N9TJM7</accession>
<keyword evidence="4" id="KW-1185">Reference proteome</keyword>
<dbReference type="PANTHER" id="PTHR47163">
    <property type="entry name" value="DDE_TNP_IS1595 DOMAIN-CONTAINING PROTEIN"/>
    <property type="match status" value="1"/>
</dbReference>
<evidence type="ECO:0000313" key="3">
    <source>
        <dbReference type="EMBL" id="CAG9857125.1"/>
    </source>
</evidence>
<dbReference type="EMBL" id="OU900106">
    <property type="protein sequence ID" value="CAG9857125.1"/>
    <property type="molecule type" value="Genomic_DNA"/>
</dbReference>
<evidence type="ECO:0000313" key="4">
    <source>
        <dbReference type="Proteomes" id="UP001153712"/>
    </source>
</evidence>
<evidence type="ECO:0000259" key="2">
    <source>
        <dbReference type="SMART" id="SM01126"/>
    </source>
</evidence>
<organism evidence="3 4">
    <name type="scientific">Phyllotreta striolata</name>
    <name type="common">Striped flea beetle</name>
    <name type="synonym">Crioceris striolata</name>
    <dbReference type="NCBI Taxonomy" id="444603"/>
    <lineage>
        <taxon>Eukaryota</taxon>
        <taxon>Metazoa</taxon>
        <taxon>Ecdysozoa</taxon>
        <taxon>Arthropoda</taxon>
        <taxon>Hexapoda</taxon>
        <taxon>Insecta</taxon>
        <taxon>Pterygota</taxon>
        <taxon>Neoptera</taxon>
        <taxon>Endopterygota</taxon>
        <taxon>Coleoptera</taxon>
        <taxon>Polyphaga</taxon>
        <taxon>Cucujiformia</taxon>
        <taxon>Chrysomeloidea</taxon>
        <taxon>Chrysomelidae</taxon>
        <taxon>Galerucinae</taxon>
        <taxon>Alticini</taxon>
        <taxon>Phyllotreta</taxon>
    </lineage>
</organism>
<dbReference type="OrthoDB" id="10069847at2759"/>
<dbReference type="Pfam" id="PF20700">
    <property type="entry name" value="Mutator"/>
    <property type="match status" value="1"/>
</dbReference>
<feature type="region of interest" description="Disordered" evidence="1">
    <location>
        <begin position="93"/>
        <end position="115"/>
    </location>
</feature>
<proteinExistence type="predicted"/>
<gene>
    <name evidence="3" type="ORF">PHYEVI_LOCUS3536</name>
</gene>
<feature type="domain" description="ISXO2-like transposase" evidence="2">
    <location>
        <begin position="757"/>
        <end position="889"/>
    </location>
</feature>
<dbReference type="InterPro" id="IPR011335">
    <property type="entry name" value="Restrct_endonuc-II-like"/>
</dbReference>
<sequence length="895" mass="103924">MRIGLTTLKLESRKEKKFNRKSKKINRKYKKSNRKSKKINRKYKKNNRKSKTINRKYKKSNRKSKKINRKYRKVNRKSKKINSKFRKFKRTTSKSNWKKKEMPKHILKKGDQKKSCPKEYAYHTENPNREKSLINIGAVWGTLPTGNTYSHMSEMLASIDVPTMPSNMFYQMENNLGKSWEVSLTNSMKRAGEKEKQIAIEKQQYCKNGVPWITVYVDGSWSKRSYGTNYNALSGIVAIIGKNTGQLLFTAVRNKFCSVCARAENSCRTTEKHVCYKNWNQSAPAMEAHMVVQGEEMHGQRYMKFIADGNSSVYKHITEKVTYGTDVKKIECTNHALKNYGKRLRDIKKDTTIDLASKKLLTEKKMKLLLKRAKTSIYEHAKKEEPRFNQGKRLNLIQRGSYQRRVQLSGLRYNGKTEWHTSPYKHATGNSPGQYFKMFLNRQVNSAKKKKTCRKRLFDEKSNNATKTTKKIKIMSNNTDYGPKADQFEDPSMIQQEVEEIIQGLHVTENDRDRIQVSSIGQFGNEVYESERKHRLTASTFGSVVKRRKHTPCHVLVRSVLKPTGCMTDAMEYGILREKVAKGIFEKTQNLPVADSGLWIDIHNSYLAASPDELIRRGPPEVRQEEHHLMGLPQGDPLPVIQWLAKRRLLVNSRECEVCHIPHVQGKEEWGGRLRMAMPNMRHSCYHQEGQLIHGSHLKLSQLLVILHEWSMDQPQEEIARVARINQTTTVVDWSNFCRDVCRHHFDLHENLIGGFNDDGTSKIVEIDESYFFKRKYNRGAVRPGLWVFGEIERGSKRCFLVEVPDRTQETLSALIVQKILPGNTIISDGWQAYNNIGRLGNGVYDHRVIIHEDNFVDPNDPDVHTQNIENTWMRAKRKLKRQFGTSEDLFPTYL</sequence>
<dbReference type="Pfam" id="PF12762">
    <property type="entry name" value="DDE_Tnp_IS1595"/>
    <property type="match status" value="1"/>
</dbReference>
<dbReference type="InterPro" id="IPR049012">
    <property type="entry name" value="Mutator_transp_dom"/>
</dbReference>
<dbReference type="AlphaFoldDB" id="A0A9N9TJM7"/>
<protein>
    <recommendedName>
        <fullName evidence="2">ISXO2-like transposase domain-containing protein</fullName>
    </recommendedName>
</protein>
<dbReference type="InterPro" id="IPR019080">
    <property type="entry name" value="YqaJ_viral_recombinase"/>
</dbReference>
<dbReference type="Pfam" id="PF09588">
    <property type="entry name" value="YqaJ"/>
    <property type="match status" value="1"/>
</dbReference>
<dbReference type="SUPFAM" id="SSF52980">
    <property type="entry name" value="Restriction endonuclease-like"/>
    <property type="match status" value="1"/>
</dbReference>
<name>A0A9N9TJM7_PHYSR</name>
<feature type="region of interest" description="Disordered" evidence="1">
    <location>
        <begin position="1"/>
        <end position="50"/>
    </location>
</feature>
<reference evidence="3" key="1">
    <citation type="submission" date="2022-01" db="EMBL/GenBank/DDBJ databases">
        <authorList>
            <person name="King R."/>
        </authorList>
    </citation>
    <scope>NUCLEOTIDE SEQUENCE</scope>
</reference>
<dbReference type="PANTHER" id="PTHR47163:SF2">
    <property type="entry name" value="SI:DKEY-17M8.2"/>
    <property type="match status" value="1"/>
</dbReference>
<evidence type="ECO:0000256" key="1">
    <source>
        <dbReference type="SAM" id="MobiDB-lite"/>
    </source>
</evidence>
<dbReference type="InterPro" id="IPR053164">
    <property type="entry name" value="IS1016-like_transposase"/>
</dbReference>
<dbReference type="InterPro" id="IPR011604">
    <property type="entry name" value="PDDEXK-like_dom_sf"/>
</dbReference>
<dbReference type="SMART" id="SM01126">
    <property type="entry name" value="DDE_Tnp_IS1595"/>
    <property type="match status" value="1"/>
</dbReference>
<dbReference type="GO" id="GO:0006281">
    <property type="term" value="P:DNA repair"/>
    <property type="evidence" value="ECO:0007669"/>
    <property type="project" value="UniProtKB-ARBA"/>
</dbReference>
<feature type="compositionally biased region" description="Basic and acidic residues" evidence="1">
    <location>
        <begin position="98"/>
        <end position="115"/>
    </location>
</feature>
<dbReference type="Proteomes" id="UP001153712">
    <property type="component" value="Chromosome 13"/>
</dbReference>
<dbReference type="InterPro" id="IPR024445">
    <property type="entry name" value="Tnp_ISXO2-like"/>
</dbReference>